<keyword evidence="7" id="KW-1071">Ligand-gated ion channel</keyword>
<keyword evidence="11" id="KW-1185">Reference proteome</keyword>
<evidence type="ECO:0000256" key="4">
    <source>
        <dbReference type="ARBA" id="ARBA00022989"/>
    </source>
</evidence>
<keyword evidence="6 8" id="KW-0472">Membrane</keyword>
<dbReference type="InParanoid" id="D0NR31"/>
<feature type="transmembrane region" description="Helical" evidence="8">
    <location>
        <begin position="419"/>
        <end position="437"/>
    </location>
</feature>
<sequence>MIIHLVTCIHFGISFLEGFNPHHEEAWISSINLCLSRLNTTHLEDCNGTMFDETLGFHELQAISFLQYSRSLYYAVGVLASPGKSVKPTTDMQLIAAVILMLSGFLITAIVVDNVQKRFTASAFEQKEFFATSTRIQLFLRRQSAPLAIHHRVKSFLDYWWSSHRGAVIGELLADLPRPIRLNVLKSICLPVLQTLALLQNVRSVQDKLEDTMVENTKFILYGQGEIVYRHGDSVVGMFFLLEGQVYMVEKGDSSREIPRGSFFGTAVLTQLERGEGYTEHVSANSGCILLLVSRDQLQAMELIFPTLKEEFLALEQRLQGNKLATTQSVVSVHDPDSPFVLAWETWVFAVMTLQWALVMLQACYPMESKHKVADALMIFLELSFVLDIQIRSRLGYYEFGNKIMDPVRIKRKYLRSGTLMLDILALIPFFIVNLAVPSDKRWDLLNVNKLLRLFKVPKQFRALETKYLKHTTELRLFKLLYYTFMLSHFLGCIWFNFASRAAVPSFASVEARTPAFGANHWLPSEQLEHGSHVLQYMASLSRNPRPSVYSVL</sequence>
<dbReference type="Pfam" id="PF00027">
    <property type="entry name" value="cNMP_binding"/>
    <property type="match status" value="1"/>
</dbReference>
<dbReference type="AlphaFoldDB" id="D0NR31"/>
<evidence type="ECO:0000313" key="10">
    <source>
        <dbReference type="EMBL" id="EEY63153.1"/>
    </source>
</evidence>
<evidence type="ECO:0000256" key="2">
    <source>
        <dbReference type="ARBA" id="ARBA00022448"/>
    </source>
</evidence>
<dbReference type="SUPFAM" id="SSF51206">
    <property type="entry name" value="cAMP-binding domain-like"/>
    <property type="match status" value="1"/>
</dbReference>
<dbReference type="HOGENOM" id="CLU_493033_0_0_1"/>
<dbReference type="PANTHER" id="PTHR45638:SF11">
    <property type="entry name" value="CYCLIC NUCLEOTIDE-GATED CATION CHANNEL SUBUNIT A"/>
    <property type="match status" value="1"/>
</dbReference>
<organism evidence="10 11">
    <name type="scientific">Phytophthora infestans (strain T30-4)</name>
    <name type="common">Potato late blight agent</name>
    <dbReference type="NCBI Taxonomy" id="403677"/>
    <lineage>
        <taxon>Eukaryota</taxon>
        <taxon>Sar</taxon>
        <taxon>Stramenopiles</taxon>
        <taxon>Oomycota</taxon>
        <taxon>Peronosporomycetes</taxon>
        <taxon>Peronosporales</taxon>
        <taxon>Peronosporaceae</taxon>
        <taxon>Phytophthora</taxon>
    </lineage>
</organism>
<keyword evidence="7" id="KW-0407">Ion channel</keyword>
<dbReference type="GO" id="GO:0044877">
    <property type="term" value="F:protein-containing complex binding"/>
    <property type="evidence" value="ECO:0007669"/>
    <property type="project" value="TreeGrafter"/>
</dbReference>
<evidence type="ECO:0000313" key="11">
    <source>
        <dbReference type="Proteomes" id="UP000006643"/>
    </source>
</evidence>
<dbReference type="Gene3D" id="2.60.120.10">
    <property type="entry name" value="Jelly Rolls"/>
    <property type="match status" value="1"/>
</dbReference>
<evidence type="ECO:0000256" key="1">
    <source>
        <dbReference type="ARBA" id="ARBA00004141"/>
    </source>
</evidence>
<dbReference type="Proteomes" id="UP000006643">
    <property type="component" value="Unassembled WGS sequence"/>
</dbReference>
<dbReference type="InterPro" id="IPR018490">
    <property type="entry name" value="cNMP-bd_dom_sf"/>
</dbReference>
<dbReference type="GO" id="GO:0016020">
    <property type="term" value="C:membrane"/>
    <property type="evidence" value="ECO:0007669"/>
    <property type="project" value="UniProtKB-SubCell"/>
</dbReference>
<feature type="transmembrane region" description="Helical" evidence="8">
    <location>
        <begin position="480"/>
        <end position="499"/>
    </location>
</feature>
<dbReference type="SUPFAM" id="SSF81324">
    <property type="entry name" value="Voltage-gated potassium channels"/>
    <property type="match status" value="1"/>
</dbReference>
<dbReference type="Pfam" id="PF00520">
    <property type="entry name" value="Ion_trans"/>
    <property type="match status" value="1"/>
</dbReference>
<evidence type="ECO:0000256" key="7">
    <source>
        <dbReference type="ARBA" id="ARBA00023286"/>
    </source>
</evidence>
<dbReference type="PROSITE" id="PS50042">
    <property type="entry name" value="CNMP_BINDING_3"/>
    <property type="match status" value="1"/>
</dbReference>
<dbReference type="EMBL" id="DS028154">
    <property type="protein sequence ID" value="EEY63153.1"/>
    <property type="molecule type" value="Genomic_DNA"/>
</dbReference>
<evidence type="ECO:0000256" key="8">
    <source>
        <dbReference type="SAM" id="Phobius"/>
    </source>
</evidence>
<dbReference type="VEuPathDB" id="FungiDB:PITG_15367"/>
<dbReference type="KEGG" id="pif:PITG_15367"/>
<accession>D0NR31</accession>
<dbReference type="GeneID" id="9473953"/>
<dbReference type="OrthoDB" id="118333at2759"/>
<dbReference type="InterPro" id="IPR014710">
    <property type="entry name" value="RmlC-like_jellyroll"/>
</dbReference>
<keyword evidence="5" id="KW-0406">Ion transport</keyword>
<evidence type="ECO:0000256" key="5">
    <source>
        <dbReference type="ARBA" id="ARBA00023065"/>
    </source>
</evidence>
<keyword evidence="4 8" id="KW-1133">Transmembrane helix</keyword>
<proteinExistence type="predicted"/>
<dbReference type="Gene3D" id="1.10.287.630">
    <property type="entry name" value="Helix hairpin bin"/>
    <property type="match status" value="1"/>
</dbReference>
<dbReference type="InterPro" id="IPR050866">
    <property type="entry name" value="CNG_cation_channel"/>
</dbReference>
<feature type="transmembrane region" description="Helical" evidence="8">
    <location>
        <begin position="94"/>
        <end position="112"/>
    </location>
</feature>
<dbReference type="eggNOG" id="KOG0498">
    <property type="taxonomic scope" value="Eukaryota"/>
</dbReference>
<comment type="subcellular location">
    <subcellularLocation>
        <location evidence="1">Membrane</location>
        <topology evidence="1">Multi-pass membrane protein</topology>
    </subcellularLocation>
</comment>
<dbReference type="PANTHER" id="PTHR45638">
    <property type="entry name" value="CYCLIC NUCLEOTIDE-GATED CATION CHANNEL SUBUNIT A"/>
    <property type="match status" value="1"/>
</dbReference>
<dbReference type="RefSeq" id="XP_002898330.1">
    <property type="nucleotide sequence ID" value="XM_002898284.1"/>
</dbReference>
<dbReference type="GO" id="GO:0005221">
    <property type="term" value="F:intracellularly cyclic nucleotide-activated monoatomic cation channel activity"/>
    <property type="evidence" value="ECO:0007669"/>
    <property type="project" value="InterPro"/>
</dbReference>
<evidence type="ECO:0000259" key="9">
    <source>
        <dbReference type="PROSITE" id="PS50042"/>
    </source>
</evidence>
<reference evidence="11" key="1">
    <citation type="journal article" date="2009" name="Nature">
        <title>Genome sequence and analysis of the Irish potato famine pathogen Phytophthora infestans.</title>
        <authorList>
            <consortium name="The Broad Institute Genome Sequencing Platform"/>
            <person name="Haas B.J."/>
            <person name="Kamoun S."/>
            <person name="Zody M.C."/>
            <person name="Jiang R.H."/>
            <person name="Handsaker R.E."/>
            <person name="Cano L.M."/>
            <person name="Grabherr M."/>
            <person name="Kodira C.D."/>
            <person name="Raffaele S."/>
            <person name="Torto-Alalibo T."/>
            <person name="Bozkurt T.O."/>
            <person name="Ah-Fong A.M."/>
            <person name="Alvarado L."/>
            <person name="Anderson V.L."/>
            <person name="Armstrong M.R."/>
            <person name="Avrova A."/>
            <person name="Baxter L."/>
            <person name="Beynon J."/>
            <person name="Boevink P.C."/>
            <person name="Bollmann S.R."/>
            <person name="Bos J.I."/>
            <person name="Bulone V."/>
            <person name="Cai G."/>
            <person name="Cakir C."/>
            <person name="Carrington J.C."/>
            <person name="Chawner M."/>
            <person name="Conti L."/>
            <person name="Costanzo S."/>
            <person name="Ewan R."/>
            <person name="Fahlgren N."/>
            <person name="Fischbach M.A."/>
            <person name="Fugelstad J."/>
            <person name="Gilroy E.M."/>
            <person name="Gnerre S."/>
            <person name="Green P.J."/>
            <person name="Grenville-Briggs L.J."/>
            <person name="Griffith J."/>
            <person name="Grunwald N.J."/>
            <person name="Horn K."/>
            <person name="Horner N.R."/>
            <person name="Hu C.H."/>
            <person name="Huitema E."/>
            <person name="Jeong D.H."/>
            <person name="Jones A.M."/>
            <person name="Jones J.D."/>
            <person name="Jones R.W."/>
            <person name="Karlsson E.K."/>
            <person name="Kunjeti S.G."/>
            <person name="Lamour K."/>
            <person name="Liu Z."/>
            <person name="Ma L."/>
            <person name="Maclean D."/>
            <person name="Chibucos M.C."/>
            <person name="McDonald H."/>
            <person name="McWalters J."/>
            <person name="Meijer H.J."/>
            <person name="Morgan W."/>
            <person name="Morris P.F."/>
            <person name="Munro C.A."/>
            <person name="O'Neill K."/>
            <person name="Ospina-Giraldo M."/>
            <person name="Pinzon A."/>
            <person name="Pritchard L."/>
            <person name="Ramsahoye B."/>
            <person name="Ren Q."/>
            <person name="Restrepo S."/>
            <person name="Roy S."/>
            <person name="Sadanandom A."/>
            <person name="Savidor A."/>
            <person name="Schornack S."/>
            <person name="Schwartz D.C."/>
            <person name="Schumann U.D."/>
            <person name="Schwessinger B."/>
            <person name="Seyer L."/>
            <person name="Sharpe T."/>
            <person name="Silvar C."/>
            <person name="Song J."/>
            <person name="Studholme D.J."/>
            <person name="Sykes S."/>
            <person name="Thines M."/>
            <person name="van de Vondervoort P.J."/>
            <person name="Phuntumart V."/>
            <person name="Wawra S."/>
            <person name="Weide R."/>
            <person name="Win J."/>
            <person name="Young C."/>
            <person name="Zhou S."/>
            <person name="Fry W."/>
            <person name="Meyers B.C."/>
            <person name="van West P."/>
            <person name="Ristaino J."/>
            <person name="Govers F."/>
            <person name="Birch P.R."/>
            <person name="Whisson S.C."/>
            <person name="Judelson H.S."/>
            <person name="Nusbaum C."/>
        </authorList>
    </citation>
    <scope>NUCLEOTIDE SEQUENCE [LARGE SCALE GENOMIC DNA]</scope>
    <source>
        <strain evidence="11">T30-4</strain>
    </source>
</reference>
<evidence type="ECO:0000256" key="6">
    <source>
        <dbReference type="ARBA" id="ARBA00023136"/>
    </source>
</evidence>
<dbReference type="InterPro" id="IPR000595">
    <property type="entry name" value="cNMP-bd_dom"/>
</dbReference>
<feature type="domain" description="Cyclic nucleotide-binding" evidence="9">
    <location>
        <begin position="201"/>
        <end position="301"/>
    </location>
</feature>
<gene>
    <name evidence="10" type="ORF">PITG_15367</name>
</gene>
<protein>
    <submittedName>
        <fullName evidence="10">Voltage-gated Ion Channel (VIC) Superfamily</fullName>
    </submittedName>
</protein>
<keyword evidence="3 8" id="KW-0812">Transmembrane</keyword>
<name>D0NR31_PHYIT</name>
<dbReference type="Gene3D" id="1.10.287.70">
    <property type="match status" value="1"/>
</dbReference>
<dbReference type="CDD" id="cd00038">
    <property type="entry name" value="CAP_ED"/>
    <property type="match status" value="1"/>
</dbReference>
<evidence type="ECO:0000256" key="3">
    <source>
        <dbReference type="ARBA" id="ARBA00022692"/>
    </source>
</evidence>
<dbReference type="eggNOG" id="KOG0500">
    <property type="taxonomic scope" value="Eukaryota"/>
</dbReference>
<keyword evidence="2" id="KW-0813">Transport</keyword>
<dbReference type="InterPro" id="IPR005821">
    <property type="entry name" value="Ion_trans_dom"/>
</dbReference>